<reference evidence="2 3" key="1">
    <citation type="submission" date="2019-12" db="EMBL/GenBank/DDBJ databases">
        <authorList>
            <person name="Lee S.D."/>
        </authorList>
    </citation>
    <scope>NUCLEOTIDE SEQUENCE [LARGE SCALE GENOMIC DNA]</scope>
    <source>
        <strain evidence="2 3">GH1-50</strain>
    </source>
</reference>
<feature type="transmembrane region" description="Helical" evidence="1">
    <location>
        <begin position="63"/>
        <end position="91"/>
    </location>
</feature>
<comment type="caution">
    <text evidence="2">The sequence shown here is derived from an EMBL/GenBank/DDBJ whole genome shotgun (WGS) entry which is preliminary data.</text>
</comment>
<dbReference type="RefSeq" id="WP_160765239.1">
    <property type="nucleotide sequence ID" value="NZ_WUPT01000003.1"/>
</dbReference>
<gene>
    <name evidence="2" type="ORF">GQ651_15790</name>
</gene>
<dbReference type="EMBL" id="WUPT01000003">
    <property type="protein sequence ID" value="MXQ09307.1"/>
    <property type="molecule type" value="Genomic_DNA"/>
</dbReference>
<evidence type="ECO:0000256" key="1">
    <source>
        <dbReference type="SAM" id="Phobius"/>
    </source>
</evidence>
<organism evidence="2 3">
    <name type="scientific">Kangsaoukella pontilimi</name>
    <dbReference type="NCBI Taxonomy" id="2691042"/>
    <lineage>
        <taxon>Bacteria</taxon>
        <taxon>Pseudomonadati</taxon>
        <taxon>Pseudomonadota</taxon>
        <taxon>Alphaproteobacteria</taxon>
        <taxon>Rhodobacterales</taxon>
        <taxon>Paracoccaceae</taxon>
        <taxon>Kangsaoukella</taxon>
    </lineage>
</organism>
<protein>
    <submittedName>
        <fullName evidence="2">Uncharacterized protein</fullName>
    </submittedName>
</protein>
<accession>A0A7C9III5</accession>
<proteinExistence type="predicted"/>
<keyword evidence="1" id="KW-1133">Transmembrane helix</keyword>
<reference evidence="2 3" key="2">
    <citation type="submission" date="2020-03" db="EMBL/GenBank/DDBJ databases">
        <title>Kangsaoukella pontilimi gen. nov., sp. nov., a new member of the family Rhodobacteraceae isolated from a tidal mudflat.</title>
        <authorList>
            <person name="Kim I.S."/>
        </authorList>
    </citation>
    <scope>NUCLEOTIDE SEQUENCE [LARGE SCALE GENOMIC DNA]</scope>
    <source>
        <strain evidence="2 3">GH1-50</strain>
    </source>
</reference>
<sequence length="189" mass="20874">MGDRWEDWFEPGETLLWEGAPAKGLHHPVRNSLLTLLGFPFAVGGIMAADSGLALVFGAGNVFAALMGLVVMAFSVPFLLLGAGLGLASWIHELFKHERVRFALSDRAGYIATRWWNRDMTTIPIHPGTRVEYDEKRNGIGAVWFHFEQVTDSDGDTSTKRQGFEGLANPQEVYALVRQVAGDREGDSR</sequence>
<name>A0A7C9III5_9RHOB</name>
<dbReference type="Proteomes" id="UP000480350">
    <property type="component" value="Unassembled WGS sequence"/>
</dbReference>
<keyword evidence="3" id="KW-1185">Reference proteome</keyword>
<dbReference type="AlphaFoldDB" id="A0A7C9III5"/>
<feature type="transmembrane region" description="Helical" evidence="1">
    <location>
        <begin position="33"/>
        <end position="57"/>
    </location>
</feature>
<keyword evidence="1" id="KW-0472">Membrane</keyword>
<evidence type="ECO:0000313" key="3">
    <source>
        <dbReference type="Proteomes" id="UP000480350"/>
    </source>
</evidence>
<evidence type="ECO:0000313" key="2">
    <source>
        <dbReference type="EMBL" id="MXQ09307.1"/>
    </source>
</evidence>
<keyword evidence="1" id="KW-0812">Transmembrane</keyword>